<sequence>MLEVLAALSLSAAVGMRIGLPLLLIGLLYSDNLWANVPILSQIPPPIVLGVLVSWSLVELLFSKERLGQRLLQIVQLLFSPVVGGIVGMTVARTAQLDAALAWVLTILGGLLAFVLHLVQVGWSYRLRGLPIWVIFIQDFLCVALALLAFDAPQQGGLLALLLLWLTIRSSTEWRRWYIQQAGARNSRNPRQYKRDPD</sequence>
<accession>A0AA96WW78</accession>
<name>A0AA96WW78_9CYAN</name>
<dbReference type="EMBL" id="CP053586">
    <property type="protein sequence ID" value="WNZ24987.1"/>
    <property type="molecule type" value="Genomic_DNA"/>
</dbReference>
<feature type="transmembrane region" description="Helical" evidence="1">
    <location>
        <begin position="74"/>
        <end position="94"/>
    </location>
</feature>
<dbReference type="AlphaFoldDB" id="A0AA96WW78"/>
<keyword evidence="1" id="KW-0472">Membrane</keyword>
<feature type="transmembrane region" description="Helical" evidence="1">
    <location>
        <begin position="131"/>
        <end position="150"/>
    </location>
</feature>
<gene>
    <name evidence="3" type="ORF">HJG54_20455</name>
</gene>
<evidence type="ECO:0000259" key="2">
    <source>
        <dbReference type="Pfam" id="PF13548"/>
    </source>
</evidence>
<proteinExistence type="predicted"/>
<feature type="transmembrane region" description="Helical" evidence="1">
    <location>
        <begin position="100"/>
        <end position="119"/>
    </location>
</feature>
<feature type="domain" description="DUF4126" evidence="2">
    <location>
        <begin position="5"/>
        <end position="171"/>
    </location>
</feature>
<feature type="transmembrane region" description="Helical" evidence="1">
    <location>
        <begin position="43"/>
        <end position="62"/>
    </location>
</feature>
<dbReference type="InterPro" id="IPR025196">
    <property type="entry name" value="DUF4126"/>
</dbReference>
<dbReference type="RefSeq" id="WP_316431050.1">
    <property type="nucleotide sequence ID" value="NZ_CP053586.1"/>
</dbReference>
<reference evidence="3" key="1">
    <citation type="submission" date="2020-05" db="EMBL/GenBank/DDBJ databases">
        <authorList>
            <person name="Zhu T."/>
            <person name="Keshari N."/>
            <person name="Lu X."/>
        </authorList>
    </citation>
    <scope>NUCLEOTIDE SEQUENCE</scope>
    <source>
        <strain evidence="3">NK1-12</strain>
    </source>
</reference>
<evidence type="ECO:0000313" key="3">
    <source>
        <dbReference type="EMBL" id="WNZ24987.1"/>
    </source>
</evidence>
<evidence type="ECO:0000256" key="1">
    <source>
        <dbReference type="SAM" id="Phobius"/>
    </source>
</evidence>
<protein>
    <submittedName>
        <fullName evidence="3">DUF4126 domain-containing protein</fullName>
    </submittedName>
</protein>
<keyword evidence="1" id="KW-0812">Transmembrane</keyword>
<dbReference type="Pfam" id="PF13548">
    <property type="entry name" value="DUF4126"/>
    <property type="match status" value="1"/>
</dbReference>
<organism evidence="3">
    <name type="scientific">Leptolyngbya sp. NK1-12</name>
    <dbReference type="NCBI Taxonomy" id="2547451"/>
    <lineage>
        <taxon>Bacteria</taxon>
        <taxon>Bacillati</taxon>
        <taxon>Cyanobacteriota</taxon>
        <taxon>Cyanophyceae</taxon>
        <taxon>Leptolyngbyales</taxon>
        <taxon>Leptolyngbyaceae</taxon>
        <taxon>Leptolyngbya group</taxon>
        <taxon>Leptolyngbya</taxon>
    </lineage>
</organism>
<keyword evidence="1" id="KW-1133">Transmembrane helix</keyword>